<feature type="region of interest" description="Disordered" evidence="1">
    <location>
        <begin position="97"/>
        <end position="131"/>
    </location>
</feature>
<evidence type="ECO:0000256" key="1">
    <source>
        <dbReference type="SAM" id="MobiDB-lite"/>
    </source>
</evidence>
<feature type="compositionally biased region" description="Basic and acidic residues" evidence="1">
    <location>
        <begin position="344"/>
        <end position="354"/>
    </location>
</feature>
<feature type="compositionally biased region" description="Polar residues" evidence="1">
    <location>
        <begin position="400"/>
        <end position="415"/>
    </location>
</feature>
<comment type="caution">
    <text evidence="2">The sequence shown here is derived from an EMBL/GenBank/DDBJ whole genome shotgun (WGS) entry which is preliminary data.</text>
</comment>
<feature type="region of interest" description="Disordered" evidence="1">
    <location>
        <begin position="344"/>
        <end position="415"/>
    </location>
</feature>
<name>A0A9W9GME9_9EURO</name>
<dbReference type="OrthoDB" id="4185910at2759"/>
<feature type="compositionally biased region" description="Basic and acidic residues" evidence="1">
    <location>
        <begin position="383"/>
        <end position="397"/>
    </location>
</feature>
<keyword evidence="3" id="KW-1185">Reference proteome</keyword>
<organism evidence="2 3">
    <name type="scientific">Penicillium bovifimosum</name>
    <dbReference type="NCBI Taxonomy" id="126998"/>
    <lineage>
        <taxon>Eukaryota</taxon>
        <taxon>Fungi</taxon>
        <taxon>Dikarya</taxon>
        <taxon>Ascomycota</taxon>
        <taxon>Pezizomycotina</taxon>
        <taxon>Eurotiomycetes</taxon>
        <taxon>Eurotiomycetidae</taxon>
        <taxon>Eurotiales</taxon>
        <taxon>Aspergillaceae</taxon>
        <taxon>Penicillium</taxon>
    </lineage>
</organism>
<accession>A0A9W9GME9</accession>
<dbReference type="GeneID" id="81408000"/>
<feature type="region of interest" description="Disordered" evidence="1">
    <location>
        <begin position="189"/>
        <end position="228"/>
    </location>
</feature>
<dbReference type="EMBL" id="JAPQKL010000006">
    <property type="protein sequence ID" value="KAJ5124261.1"/>
    <property type="molecule type" value="Genomic_DNA"/>
</dbReference>
<reference evidence="2" key="1">
    <citation type="submission" date="2022-11" db="EMBL/GenBank/DDBJ databases">
        <authorList>
            <person name="Petersen C."/>
        </authorList>
    </citation>
    <scope>NUCLEOTIDE SEQUENCE</scope>
    <source>
        <strain evidence="2">IBT 22155</strain>
    </source>
</reference>
<protein>
    <submittedName>
        <fullName evidence="2">Uncharacterized protein</fullName>
    </submittedName>
</protein>
<dbReference type="Proteomes" id="UP001149079">
    <property type="component" value="Unassembled WGS sequence"/>
</dbReference>
<evidence type="ECO:0000313" key="2">
    <source>
        <dbReference type="EMBL" id="KAJ5124261.1"/>
    </source>
</evidence>
<reference evidence="2" key="2">
    <citation type="journal article" date="2023" name="IMA Fungus">
        <title>Comparative genomic study of the Penicillium genus elucidates a diverse pangenome and 15 lateral gene transfer events.</title>
        <authorList>
            <person name="Petersen C."/>
            <person name="Sorensen T."/>
            <person name="Nielsen M.R."/>
            <person name="Sondergaard T.E."/>
            <person name="Sorensen J.L."/>
            <person name="Fitzpatrick D.A."/>
            <person name="Frisvad J.C."/>
            <person name="Nielsen K.L."/>
        </authorList>
    </citation>
    <scope>NUCLEOTIDE SEQUENCE</scope>
    <source>
        <strain evidence="2">IBT 22155</strain>
    </source>
</reference>
<gene>
    <name evidence="2" type="ORF">N7515_008086</name>
</gene>
<sequence length="415" mass="46098">MQYASQFPLFAQNNHHFPNLLIRPRPRFCILRPGGFWTPLIPLDELPHWLEICNWAPDIQLGMYPASMSYMPREGEYDVVCHHCAHGLDSLHQSVSERDAFSVPSTKSSSEPHGPHPEPQQGAKAQRRDSVLVPTKGHPAQILEQPPFGGVLQAPFAGMCMVDMHSQYSNHSADPRPVGRRMSIENAAAPPSFGRHVGSPPLSMASSGNARRTDTPYPGSPGPQHAHAEFFGKPQRDRVNSLKNESTVSMQSGSVASAPPLTAAAIQRMDRMRRRRYSRGSTLHGSLSIKSGITPSQVSLSQLSKVSQVSKASKISKASMASMASRSSFIVLSRRRRRIILRRQRAEARHDLKHPVSTGSSEAPAPKPKPEQSNSATKRRERRERMMQRKNQTDRGKQPYHNTGIPNWSSGMSKR</sequence>
<dbReference type="AlphaFoldDB" id="A0A9W9GME9"/>
<dbReference type="RefSeq" id="XP_056518660.1">
    <property type="nucleotide sequence ID" value="XM_056668830.1"/>
</dbReference>
<proteinExistence type="predicted"/>
<evidence type="ECO:0000313" key="3">
    <source>
        <dbReference type="Proteomes" id="UP001149079"/>
    </source>
</evidence>